<evidence type="ECO:0000313" key="3">
    <source>
        <dbReference type="Proteomes" id="UP000061809"/>
    </source>
</evidence>
<dbReference type="EMBL" id="CP012801">
    <property type="protein sequence ID" value="ALJ57711.1"/>
    <property type="molecule type" value="Genomic_DNA"/>
</dbReference>
<proteinExistence type="predicted"/>
<reference evidence="2 3" key="1">
    <citation type="journal article" date="2015" name="Science">
        <title>Genetic determinants of in vivo fitness and diet responsiveness in multiple human gut Bacteroides.</title>
        <authorList>
            <person name="Wu M."/>
            <person name="McNulty N.P."/>
            <person name="Rodionov D.A."/>
            <person name="Khoroshkin M.S."/>
            <person name="Griffin N.W."/>
            <person name="Cheng J."/>
            <person name="Latreille P."/>
            <person name="Kerstetter R.A."/>
            <person name="Terrapon N."/>
            <person name="Henrissat B."/>
            <person name="Osterman A.L."/>
            <person name="Gordon J.I."/>
        </authorList>
    </citation>
    <scope>NUCLEOTIDE SEQUENCE [LARGE SCALE GENOMIC DNA]</scope>
    <source>
        <strain evidence="2 3">WH2</strain>
    </source>
</reference>
<name>A0A0P0G6F6_9BACE</name>
<accession>A0A0P0G6F6</accession>
<evidence type="ECO:0000313" key="2">
    <source>
        <dbReference type="EMBL" id="ALJ57711.1"/>
    </source>
</evidence>
<dbReference type="KEGG" id="bcel:BcellWH2_00436"/>
<sequence>MFIFKIKREQAQFTAKNSAQTVHVYIFHNLSIYSCSAEERELKNMLKDIKKYQHKIQIKNNTLLINNLPINSSHTLSKIRV</sequence>
<dbReference type="PATRIC" id="fig|246787.4.peg.461"/>
<organism evidence="2 3">
    <name type="scientific">Bacteroides cellulosilyticus</name>
    <dbReference type="NCBI Taxonomy" id="246787"/>
    <lineage>
        <taxon>Bacteria</taxon>
        <taxon>Pseudomonadati</taxon>
        <taxon>Bacteroidota</taxon>
        <taxon>Bacteroidia</taxon>
        <taxon>Bacteroidales</taxon>
        <taxon>Bacteroidaceae</taxon>
        <taxon>Bacteroides</taxon>
    </lineage>
</organism>
<dbReference type="PROSITE" id="PS51257">
    <property type="entry name" value="PROKAR_LIPOPROTEIN"/>
    <property type="match status" value="1"/>
</dbReference>
<dbReference type="Proteomes" id="UP000061809">
    <property type="component" value="Chromosome"/>
</dbReference>
<protein>
    <submittedName>
        <fullName evidence="2">Uncharacterized protein</fullName>
    </submittedName>
</protein>
<gene>
    <name evidence="2" type="ORF">BcellWH2_00436</name>
</gene>
<feature type="coiled-coil region" evidence="1">
    <location>
        <begin position="35"/>
        <end position="62"/>
    </location>
</feature>
<dbReference type="AlphaFoldDB" id="A0A0P0G6F6"/>
<keyword evidence="1" id="KW-0175">Coiled coil</keyword>
<evidence type="ECO:0000256" key="1">
    <source>
        <dbReference type="SAM" id="Coils"/>
    </source>
</evidence>